<dbReference type="OrthoDB" id="3938151at2"/>
<feature type="domain" description="Right handed beta helix" evidence="2">
    <location>
        <begin position="124"/>
        <end position="263"/>
    </location>
</feature>
<dbReference type="InterPro" id="IPR006626">
    <property type="entry name" value="PbH1"/>
</dbReference>
<gene>
    <name evidence="3" type="ORF">CDV52_08995</name>
</gene>
<evidence type="ECO:0000313" key="3">
    <source>
        <dbReference type="EMBL" id="OWJ84019.1"/>
    </source>
</evidence>
<organism evidence="3 4">
    <name type="scientific">Haematobacter missouriensis</name>
    <dbReference type="NCBI Taxonomy" id="366616"/>
    <lineage>
        <taxon>Bacteria</taxon>
        <taxon>Pseudomonadati</taxon>
        <taxon>Pseudomonadota</taxon>
        <taxon>Alphaproteobacteria</taxon>
        <taxon>Rhodobacterales</taxon>
        <taxon>Paracoccaceae</taxon>
        <taxon>Haematobacter</taxon>
    </lineage>
</organism>
<dbReference type="Gene3D" id="2.160.20.10">
    <property type="entry name" value="Single-stranded right-handed beta-helix, Pectin lyase-like"/>
    <property type="match status" value="1"/>
</dbReference>
<dbReference type="AlphaFoldDB" id="A0A212ARA7"/>
<dbReference type="InterPro" id="IPR012334">
    <property type="entry name" value="Pectin_lyas_fold"/>
</dbReference>
<dbReference type="Pfam" id="PF13229">
    <property type="entry name" value="Beta_helix"/>
    <property type="match status" value="1"/>
</dbReference>
<dbReference type="InterPro" id="IPR011050">
    <property type="entry name" value="Pectin_lyase_fold/virulence"/>
</dbReference>
<dbReference type="SMART" id="SM00710">
    <property type="entry name" value="PbH1"/>
    <property type="match status" value="4"/>
</dbReference>
<evidence type="ECO:0000256" key="1">
    <source>
        <dbReference type="SAM" id="MobiDB-lite"/>
    </source>
</evidence>
<evidence type="ECO:0000313" key="4">
    <source>
        <dbReference type="Proteomes" id="UP000196640"/>
    </source>
</evidence>
<protein>
    <recommendedName>
        <fullName evidence="2">Right handed beta helix domain-containing protein</fullName>
    </recommendedName>
</protein>
<feature type="region of interest" description="Disordered" evidence="1">
    <location>
        <begin position="1"/>
        <end position="22"/>
    </location>
</feature>
<name>A0A212ARA7_9RHOB</name>
<dbReference type="InterPro" id="IPR039448">
    <property type="entry name" value="Beta_helix"/>
</dbReference>
<reference evidence="3 4" key="1">
    <citation type="submission" date="2016-11" db="EMBL/GenBank/DDBJ databases">
        <title>Comparison of Traditional DNA-DNA Hybridization with In Silico Genomic Analysis.</title>
        <authorList>
            <person name="Nicholson A.C."/>
            <person name="Sammons S."/>
            <person name="Humrighouse B.W."/>
            <person name="Graziano J."/>
            <person name="Lasker B."/>
            <person name="Whitney A.M."/>
            <person name="Mcquiston J.R."/>
        </authorList>
    </citation>
    <scope>NUCLEOTIDE SEQUENCE [LARGE SCALE GENOMIC DNA]</scope>
    <source>
        <strain evidence="3 4">H2381</strain>
    </source>
</reference>
<evidence type="ECO:0000259" key="2">
    <source>
        <dbReference type="Pfam" id="PF13229"/>
    </source>
</evidence>
<dbReference type="EMBL" id="NIPX01000010">
    <property type="protein sequence ID" value="OWJ84019.1"/>
    <property type="molecule type" value="Genomic_DNA"/>
</dbReference>
<comment type="caution">
    <text evidence="3">The sequence shown here is derived from an EMBL/GenBank/DDBJ whole genome shotgun (WGS) entry which is preliminary data.</text>
</comment>
<dbReference type="Proteomes" id="UP000196640">
    <property type="component" value="Unassembled WGS sequence"/>
</dbReference>
<proteinExistence type="predicted"/>
<accession>A0A212ARA7</accession>
<dbReference type="SUPFAM" id="SSF51126">
    <property type="entry name" value="Pectin lyase-like"/>
    <property type="match status" value="1"/>
</dbReference>
<feature type="compositionally biased region" description="Basic and acidic residues" evidence="1">
    <location>
        <begin position="1"/>
        <end position="10"/>
    </location>
</feature>
<sequence>MTIPLKERPHMPPVSSLSMPRPSGRGWPRWLSMAPLLASLLALGLAACPGRASERREVSDAAGLMAALKAAQGGETIVLAPGDYGALGLNGTTGREGRFTAPVTIASASPQAAHFTGIRLSAVTNLTFDGITLEGPMRTLSSQGIAIIRSRVKNREGMSLSFRATNGVMIEGNHITGGDYGVNFYSVADFRIIDNLIEKAASDLIQISRASYNGLIENNVLHDVIVTNPKAHPDLIQIFGYDGLNPHDITIRGNYLYDDPATGLNIAQGIFMAGPQQEGFRNMLVEENLVSVRSPNSIFISGGQENVVIRHNSLIAGPERLKGGTIRLKGKKGEGHDNSGVTVENNIAAGIIDETRSSQVGRNFLYGSFEKSPFSGSGARWQDFILRRQPSLVNAQAGANDTLKRFEEGHEGAGQN</sequence>